<comment type="similarity">
    <text evidence="2 11">Belongs to the protease PrsW family.</text>
</comment>
<evidence type="ECO:0000256" key="11">
    <source>
        <dbReference type="PIRNR" id="PIRNR016933"/>
    </source>
</evidence>
<feature type="transmembrane region" description="Helical" evidence="12">
    <location>
        <begin position="6"/>
        <end position="23"/>
    </location>
</feature>
<dbReference type="AlphaFoldDB" id="A0A1B1N0E3"/>
<evidence type="ECO:0000256" key="10">
    <source>
        <dbReference type="ARBA" id="ARBA00030345"/>
    </source>
</evidence>
<evidence type="ECO:0000256" key="5">
    <source>
        <dbReference type="ARBA" id="ARBA00022670"/>
    </source>
</evidence>
<dbReference type="PANTHER" id="PTHR36844">
    <property type="entry name" value="PROTEASE PRSW"/>
    <property type="match status" value="1"/>
</dbReference>
<sequence length="229" mass="26175">MLWFSIGTAALAPGLALLTYFYLKDKYDTEPLHMVIKIFLVGFLIVFPIMILQRGLIIWLGDNSFVYSFLISAGIEELVKWFVLYHMIYNHTEFDEPYDGIVYATAVSLGFATIENVLFGLTHEASMGSLLVRALLPVSGHAMFGVIMGYYLGRAKFSNGNKTGRYLLFSLLLPVFWHGVYDWVLGNITEYWLWYIVPLMAFLWYGGLGKMTRANSRSPFRPMEISSRD</sequence>
<dbReference type="PIRSF" id="PIRSF016933">
    <property type="entry name" value="PrsW"/>
    <property type="match status" value="1"/>
</dbReference>
<gene>
    <name evidence="13" type="ORF">AWM70_09955</name>
</gene>
<evidence type="ECO:0000256" key="9">
    <source>
        <dbReference type="ARBA" id="ARBA00023136"/>
    </source>
</evidence>
<keyword evidence="14" id="KW-1185">Reference proteome</keyword>
<comment type="function">
    <text evidence="11">Involved in the degradation of specific anti-sigma factors.</text>
</comment>
<feature type="transmembrane region" description="Helical" evidence="12">
    <location>
        <begin position="100"/>
        <end position="122"/>
    </location>
</feature>
<keyword evidence="4 11" id="KW-1003">Cell membrane</keyword>
<evidence type="ECO:0000256" key="2">
    <source>
        <dbReference type="ARBA" id="ARBA00009165"/>
    </source>
</evidence>
<evidence type="ECO:0000256" key="8">
    <source>
        <dbReference type="ARBA" id="ARBA00022989"/>
    </source>
</evidence>
<keyword evidence="9 11" id="KW-0472">Membrane</keyword>
<proteinExistence type="inferred from homology"/>
<dbReference type="GO" id="GO:0005886">
    <property type="term" value="C:plasma membrane"/>
    <property type="evidence" value="ECO:0007669"/>
    <property type="project" value="UniProtKB-SubCell"/>
</dbReference>
<evidence type="ECO:0000256" key="3">
    <source>
        <dbReference type="ARBA" id="ARBA00018997"/>
    </source>
</evidence>
<dbReference type="EMBL" id="CP014167">
    <property type="protein sequence ID" value="ANS74881.1"/>
    <property type="molecule type" value="Genomic_DNA"/>
</dbReference>
<dbReference type="KEGG" id="pyg:AWM70_09955"/>
<keyword evidence="6 12" id="KW-0812">Transmembrane</keyword>
<evidence type="ECO:0000256" key="12">
    <source>
        <dbReference type="SAM" id="Phobius"/>
    </source>
</evidence>
<dbReference type="InterPro" id="IPR026898">
    <property type="entry name" value="PrsW"/>
</dbReference>
<evidence type="ECO:0000256" key="1">
    <source>
        <dbReference type="ARBA" id="ARBA00004651"/>
    </source>
</evidence>
<dbReference type="Proteomes" id="UP000092573">
    <property type="component" value="Chromosome"/>
</dbReference>
<keyword evidence="8 12" id="KW-1133">Transmembrane helix</keyword>
<organism evidence="13 14">
    <name type="scientific">Paenibacillus yonginensis</name>
    <dbReference type="NCBI Taxonomy" id="1462996"/>
    <lineage>
        <taxon>Bacteria</taxon>
        <taxon>Bacillati</taxon>
        <taxon>Bacillota</taxon>
        <taxon>Bacilli</taxon>
        <taxon>Bacillales</taxon>
        <taxon>Paenibacillaceae</taxon>
        <taxon>Paenibacillus</taxon>
    </lineage>
</organism>
<dbReference type="EC" id="3.4.-.-" evidence="11"/>
<dbReference type="GO" id="GO:0008233">
    <property type="term" value="F:peptidase activity"/>
    <property type="evidence" value="ECO:0007669"/>
    <property type="project" value="UniProtKB-KW"/>
</dbReference>
<reference evidence="13 14" key="1">
    <citation type="submission" date="2016-01" db="EMBL/GenBank/DDBJ databases">
        <title>Complete Genome Sequence of Paenibacillus yonginensis DCY84, a novel Plant Growth-Promoting Bacteria with Elicitation of Induced Systemic Resistance.</title>
        <authorList>
            <person name="Kim Y.J."/>
            <person name="Yang D.C."/>
            <person name="Sukweenadhi J."/>
        </authorList>
    </citation>
    <scope>NUCLEOTIDE SEQUENCE [LARGE SCALE GENOMIC DNA]</scope>
    <source>
        <strain evidence="13 14">DCY84</strain>
    </source>
</reference>
<feature type="transmembrane region" description="Helical" evidence="12">
    <location>
        <begin position="134"/>
        <end position="153"/>
    </location>
</feature>
<comment type="subcellular location">
    <subcellularLocation>
        <location evidence="1">Cell membrane</location>
        <topology evidence="1">Multi-pass membrane protein</topology>
    </subcellularLocation>
</comment>
<feature type="transmembrane region" description="Helical" evidence="12">
    <location>
        <begin position="65"/>
        <end position="88"/>
    </location>
</feature>
<dbReference type="NCBIfam" id="NF033739">
    <property type="entry name" value="intramemb_PrsW"/>
    <property type="match status" value="1"/>
</dbReference>
<keyword evidence="7 11" id="KW-0378">Hydrolase</keyword>
<evidence type="ECO:0000256" key="7">
    <source>
        <dbReference type="ARBA" id="ARBA00022801"/>
    </source>
</evidence>
<protein>
    <recommendedName>
        <fullName evidence="3 11">Protease PrsW</fullName>
        <ecNumber evidence="11">3.4.-.-</ecNumber>
    </recommendedName>
    <alternativeName>
        <fullName evidence="10 11">Protease responsible for activating sigma-W</fullName>
    </alternativeName>
</protein>
<evidence type="ECO:0000313" key="14">
    <source>
        <dbReference type="Proteomes" id="UP000092573"/>
    </source>
</evidence>
<name>A0A1B1N0E3_9BACL</name>
<evidence type="ECO:0000313" key="13">
    <source>
        <dbReference type="EMBL" id="ANS74881.1"/>
    </source>
</evidence>
<dbReference type="Pfam" id="PF13367">
    <property type="entry name" value="PrsW-protease"/>
    <property type="match status" value="1"/>
</dbReference>
<dbReference type="InterPro" id="IPR023596">
    <property type="entry name" value="Peptidase_PrsW_arch/bac"/>
</dbReference>
<dbReference type="OrthoDB" id="5504276at2"/>
<dbReference type="STRING" id="1462996.AWM70_09955"/>
<feature type="transmembrane region" description="Helical" evidence="12">
    <location>
        <begin position="191"/>
        <end position="208"/>
    </location>
</feature>
<feature type="transmembrane region" description="Helical" evidence="12">
    <location>
        <begin position="165"/>
        <end position="185"/>
    </location>
</feature>
<evidence type="ECO:0000256" key="6">
    <source>
        <dbReference type="ARBA" id="ARBA00022692"/>
    </source>
</evidence>
<evidence type="ECO:0000256" key="4">
    <source>
        <dbReference type="ARBA" id="ARBA00022475"/>
    </source>
</evidence>
<feature type="transmembrane region" description="Helical" evidence="12">
    <location>
        <begin position="35"/>
        <end position="59"/>
    </location>
</feature>
<accession>A0A1B1N0E3</accession>
<dbReference type="GO" id="GO:0006508">
    <property type="term" value="P:proteolysis"/>
    <property type="evidence" value="ECO:0007669"/>
    <property type="project" value="UniProtKB-KW"/>
</dbReference>
<keyword evidence="5 11" id="KW-0645">Protease</keyword>
<dbReference type="PANTHER" id="PTHR36844:SF1">
    <property type="entry name" value="PROTEASE PRSW"/>
    <property type="match status" value="1"/>
</dbReference>
<dbReference type="RefSeq" id="WP_068695979.1">
    <property type="nucleotide sequence ID" value="NZ_CP014167.1"/>
</dbReference>